<proteinExistence type="predicted"/>
<dbReference type="Pfam" id="PF00018">
    <property type="entry name" value="SH3_1"/>
    <property type="match status" value="1"/>
</dbReference>
<dbReference type="CDD" id="cd07613">
    <property type="entry name" value="BAR_Endophilin_A1"/>
    <property type="match status" value="1"/>
</dbReference>
<feature type="coiled-coil region" evidence="8">
    <location>
        <begin position="966"/>
        <end position="1035"/>
    </location>
</feature>
<dbReference type="SMART" id="SM00326">
    <property type="entry name" value="SH3"/>
    <property type="match status" value="1"/>
</dbReference>
<feature type="coiled-coil region" evidence="8">
    <location>
        <begin position="418"/>
        <end position="445"/>
    </location>
</feature>
<dbReference type="GO" id="GO:0006897">
    <property type="term" value="P:endocytosis"/>
    <property type="evidence" value="ECO:0007669"/>
    <property type="project" value="UniProtKB-KW"/>
</dbReference>
<feature type="domain" description="BAR" evidence="11">
    <location>
        <begin position="1155"/>
        <end position="1386"/>
    </location>
</feature>
<dbReference type="Pfam" id="PF03114">
    <property type="entry name" value="BAR"/>
    <property type="match status" value="1"/>
</dbReference>
<dbReference type="InterPro" id="IPR038810">
    <property type="entry name" value="CNTLN"/>
</dbReference>
<evidence type="ECO:0000256" key="5">
    <source>
        <dbReference type="ARBA" id="ARBA00022753"/>
    </source>
</evidence>
<evidence type="ECO:0000313" key="13">
    <source>
        <dbReference type="Proteomes" id="UP000710432"/>
    </source>
</evidence>
<feature type="region of interest" description="Disordered" evidence="9">
    <location>
        <begin position="296"/>
        <end position="331"/>
    </location>
</feature>
<evidence type="ECO:0000256" key="6">
    <source>
        <dbReference type="ARBA" id="ARBA00023121"/>
    </source>
</evidence>
<dbReference type="SUPFAM" id="SSF50044">
    <property type="entry name" value="SH3-domain"/>
    <property type="match status" value="1"/>
</dbReference>
<feature type="region of interest" description="Disordered" evidence="9">
    <location>
        <begin position="1401"/>
        <end position="1426"/>
    </location>
</feature>
<evidence type="ECO:0000256" key="9">
    <source>
        <dbReference type="SAM" id="MobiDB-lite"/>
    </source>
</evidence>
<organism evidence="12 13">
    <name type="scientific">Microtus ochrogaster</name>
    <name type="common">Prairie vole</name>
    <dbReference type="NCBI Taxonomy" id="79684"/>
    <lineage>
        <taxon>Eukaryota</taxon>
        <taxon>Metazoa</taxon>
        <taxon>Chordata</taxon>
        <taxon>Craniata</taxon>
        <taxon>Vertebrata</taxon>
        <taxon>Euteleostomi</taxon>
        <taxon>Mammalia</taxon>
        <taxon>Eutheria</taxon>
        <taxon>Euarchontoglires</taxon>
        <taxon>Glires</taxon>
        <taxon>Rodentia</taxon>
        <taxon>Myomorpha</taxon>
        <taxon>Muroidea</taxon>
        <taxon>Cricetidae</taxon>
        <taxon>Arvicolinae</taxon>
        <taxon>Microtus</taxon>
    </lineage>
</organism>
<dbReference type="SUPFAM" id="SSF103657">
    <property type="entry name" value="BAR/IMD domain-like"/>
    <property type="match status" value="1"/>
</dbReference>
<evidence type="ECO:0000259" key="10">
    <source>
        <dbReference type="PROSITE" id="PS50002"/>
    </source>
</evidence>
<dbReference type="InterPro" id="IPR036028">
    <property type="entry name" value="SH3-like_dom_sf"/>
</dbReference>
<dbReference type="InterPro" id="IPR004148">
    <property type="entry name" value="BAR_dom"/>
</dbReference>
<feature type="coiled-coil region" evidence="8">
    <location>
        <begin position="800"/>
        <end position="937"/>
    </location>
</feature>
<dbReference type="GO" id="GO:0005813">
    <property type="term" value="C:centrosome"/>
    <property type="evidence" value="ECO:0007669"/>
    <property type="project" value="TreeGrafter"/>
</dbReference>
<feature type="compositionally biased region" description="Basic and acidic residues" evidence="9">
    <location>
        <begin position="304"/>
        <end position="313"/>
    </location>
</feature>
<evidence type="ECO:0000256" key="1">
    <source>
        <dbReference type="ARBA" id="ARBA00004170"/>
    </source>
</evidence>
<dbReference type="InterPro" id="IPR027267">
    <property type="entry name" value="AH/BAR_dom_sf"/>
</dbReference>
<dbReference type="GO" id="GO:0016020">
    <property type="term" value="C:membrane"/>
    <property type="evidence" value="ECO:0007669"/>
    <property type="project" value="UniProtKB-SubCell"/>
</dbReference>
<dbReference type="EMBL" id="JAATJU010001400">
    <property type="protein sequence ID" value="KAH0519939.1"/>
    <property type="molecule type" value="Genomic_DNA"/>
</dbReference>
<sequence>MEALEHRLYQGVDCCGGGSNMKTTEKAMVHTTESELRQEINDLVKWKAMVDEENAFLRKEFSDLQKKCKDKSQELKDTKEFVQNKEEQSRLFIKNLEEENEKLRTRCTDLLNDLEKLRNQEAYWRKEKDSAEAKAKELQELQNLYKQNSAHTAQQAELIQQLQVLNMDTQKVLKNQEDVHTAESVSYQKLYNELHICFETTKSNEAVLRQSVVNLQDQLFQKEQENIKLKEKLKGSQGEPCSPTPESESHPSAKLSQQPSLSSLEALMVSQKSEIEYLRKKLKVANEKLLEFRSSNQSFSGKSTEGKHKEPPVKRSRSLSPKSSFMGSEELRKLKRAERKIENLEKTLQLKSQENDELRDAHEKRKERLQMLHTNYRAVKEQIKQWEEDSSMSETRKMKRAHPQQLRQEDSDAVWNELAYFKRENRELMVQKMNLQDELDELKVHMSIDKTTIQELNRCMAEKREEQLFRHHEDTGVRKSTPEKNEKAIPEQTLQKVVIELENRLKSFEQKSRKLKEVNKKLKKENDFLKSHLKHYQEDSEVREKELEHLLKVSKDVENDKGELQVKITELEREVATLRRQVAEAKALRNDSEEAVSPGKKCHHPTDKAKSEMAAREVRAGPCACKTTTTKVKFKAAKKKISVGRHHTLLNHSIKVMSHVENLSKDGWEDVSEGSSDSETQMSQNLGTIIVETSQKISPIEDGGDQKEIDQTEDSYAQQREMQTCSHEDGRALKDISHYKNTKKMAFQKKSGSTQKSLRAVVPARVNREKCKNIPAQKSSSNTILLRERIISLQQQNSLLHNARKAAESSAKEYKEANEKLLHQQQVSEQRFQTSRQTIKKLTLDLAGLRKEKEDLLKKLESSSDITSLAEEVSRAIAPQIRVTTLGPSRSMDLEMKQLQCKLKNATNELTKQSSNVKSLKLELLAKEDHIKEMHEKTSRMERDITMKRHLIEDLKFRQKVNSENNESFNEMLESLEKKVKTLTEECSNKKISVDSLKQRLNVAMKEKSQYEQMYQKTKEELDKKELKLSLLISKINETETAMAQIETAASEQLQSLALQSEQVLEGAQKKLLAANEKLEEFTTFVKALVKELQSDVHRTRHQIRELKKMQRNRHTCKTSTHKAQTLAASILNISRSDLEEILDTEDEVEIEKTKIDAENDKEWLLYIQKLLEGQKVDVTSRAVMEIMTKTIEYLQPNPASRAKLSMINTMSKIRGQEKGPGYPQAEALLAEAMLKLGRELGDDCNFGPALGEVGEAMRELSEVKDSLDMEVKQNFIDPLQNLHDKDLREIQHHLKKLEGRRLDFDYKKKRQGKIPDEELRQALEKFDESKEIAESSMFNLLEMDIEQVSQLSALVQAQLEYHKQAVQILQQVTVRLEERIRQASSQPRREYQPKPRMSLEFATGDSTQPNGGLSHTGTPKPGGVQMDQPCCRALYDFEPENEGELGFKEGDIITLTNQIDENWYEGMLHGQSGFFPINYVEILVALPH</sequence>
<dbReference type="Gene3D" id="1.20.1270.60">
    <property type="entry name" value="Arfaptin homology (AH) domain/BAR domain"/>
    <property type="match status" value="1"/>
</dbReference>
<feature type="region of interest" description="Disordered" evidence="9">
    <location>
        <begin position="230"/>
        <end position="260"/>
    </location>
</feature>
<evidence type="ECO:0000313" key="12">
    <source>
        <dbReference type="EMBL" id="KAH0519939.1"/>
    </source>
</evidence>
<dbReference type="PROSITE" id="PS51021">
    <property type="entry name" value="BAR"/>
    <property type="match status" value="1"/>
</dbReference>
<dbReference type="FunFam" id="2.30.30.40:FF:000053">
    <property type="entry name" value="endophilin-A1 isoform X2"/>
    <property type="match status" value="1"/>
</dbReference>
<feature type="region of interest" description="Disordered" evidence="9">
    <location>
        <begin position="694"/>
        <end position="713"/>
    </location>
</feature>
<feature type="coiled-coil region" evidence="8">
    <location>
        <begin position="54"/>
        <end position="148"/>
    </location>
</feature>
<dbReference type="PANTHER" id="PTHR18957:SF0">
    <property type="entry name" value="CENTLEIN"/>
    <property type="match status" value="1"/>
</dbReference>
<dbReference type="SMART" id="SM00721">
    <property type="entry name" value="BAR"/>
    <property type="match status" value="1"/>
</dbReference>
<dbReference type="Proteomes" id="UP000710432">
    <property type="component" value="Unassembled WGS sequence"/>
</dbReference>
<comment type="caution">
    <text evidence="12">The sequence shown here is derived from an EMBL/GenBank/DDBJ whole genome shotgun (WGS) entry which is preliminary data.</text>
</comment>
<feature type="domain" description="SH3" evidence="10">
    <location>
        <begin position="1427"/>
        <end position="1486"/>
    </location>
</feature>
<comment type="subcellular location">
    <subcellularLocation>
        <location evidence="2">Early endosome</location>
    </subcellularLocation>
    <subcellularLocation>
        <location evidence="1">Membrane</location>
        <topology evidence="1">Peripheral membrane protein</topology>
    </subcellularLocation>
</comment>
<dbReference type="GO" id="GO:0005814">
    <property type="term" value="C:centriole"/>
    <property type="evidence" value="ECO:0007669"/>
    <property type="project" value="TreeGrafter"/>
</dbReference>
<protein>
    <submittedName>
        <fullName evidence="12">Centlein</fullName>
    </submittedName>
</protein>
<feature type="compositionally biased region" description="Polar residues" evidence="9">
    <location>
        <begin position="1405"/>
        <end position="1418"/>
    </location>
</feature>
<keyword evidence="6" id="KW-0446">Lipid-binding</keyword>
<keyword evidence="4" id="KW-0254">Endocytosis</keyword>
<keyword evidence="8" id="KW-0175">Coiled coil</keyword>
<gene>
    <name evidence="12" type="ORF">LTLLF_109725</name>
</gene>
<dbReference type="PANTHER" id="PTHR18957">
    <property type="entry name" value="CENTLEIN"/>
    <property type="match status" value="1"/>
</dbReference>
<name>A0A8J6L4B2_MICOH</name>
<dbReference type="Gene3D" id="2.30.30.40">
    <property type="entry name" value="SH3 Domains"/>
    <property type="match status" value="1"/>
</dbReference>
<accession>A0A8J6L4B2</accession>
<dbReference type="GO" id="GO:0008289">
    <property type="term" value="F:lipid binding"/>
    <property type="evidence" value="ECO:0007669"/>
    <property type="project" value="UniProtKB-KW"/>
</dbReference>
<dbReference type="InterPro" id="IPR001452">
    <property type="entry name" value="SH3_domain"/>
</dbReference>
<feature type="coiled-coil region" evidence="8">
    <location>
        <begin position="491"/>
        <end position="595"/>
    </location>
</feature>
<evidence type="ECO:0000259" key="11">
    <source>
        <dbReference type="PROSITE" id="PS51021"/>
    </source>
</evidence>
<dbReference type="GO" id="GO:0010457">
    <property type="term" value="P:centriole-centriole cohesion"/>
    <property type="evidence" value="ECO:0007669"/>
    <property type="project" value="TreeGrafter"/>
</dbReference>
<dbReference type="InterPro" id="IPR035824">
    <property type="entry name" value="Endophilin_A_SH3"/>
</dbReference>
<evidence type="ECO:0000256" key="7">
    <source>
        <dbReference type="PROSITE-ProRule" id="PRU00192"/>
    </source>
</evidence>
<dbReference type="GO" id="GO:0005769">
    <property type="term" value="C:early endosome"/>
    <property type="evidence" value="ECO:0007669"/>
    <property type="project" value="UniProtKB-SubCell"/>
</dbReference>
<evidence type="ECO:0000256" key="4">
    <source>
        <dbReference type="ARBA" id="ARBA00022583"/>
    </source>
</evidence>
<evidence type="ECO:0000256" key="3">
    <source>
        <dbReference type="ARBA" id="ARBA00022443"/>
    </source>
</evidence>
<evidence type="ECO:0000256" key="2">
    <source>
        <dbReference type="ARBA" id="ARBA00004412"/>
    </source>
</evidence>
<dbReference type="CDD" id="cd11803">
    <property type="entry name" value="SH3_Endophilin_A"/>
    <property type="match status" value="1"/>
</dbReference>
<keyword evidence="3 7" id="KW-0728">SH3 domain</keyword>
<dbReference type="PRINTS" id="PR00452">
    <property type="entry name" value="SH3DOMAIN"/>
</dbReference>
<evidence type="ECO:0000256" key="8">
    <source>
        <dbReference type="SAM" id="Coils"/>
    </source>
</evidence>
<dbReference type="PROSITE" id="PS50002">
    <property type="entry name" value="SH3"/>
    <property type="match status" value="1"/>
</dbReference>
<reference evidence="12" key="1">
    <citation type="submission" date="2020-03" db="EMBL/GenBank/DDBJ databases">
        <title>Studies in the Genomics of Life Span.</title>
        <authorList>
            <person name="Glass D."/>
        </authorList>
    </citation>
    <scope>NUCLEOTIDE SEQUENCE</scope>
    <source>
        <strain evidence="12">LTLLF</strain>
        <tissue evidence="12">Muscle</tissue>
    </source>
</reference>
<keyword evidence="5" id="KW-0967">Endosome</keyword>